<dbReference type="InterPro" id="IPR001995">
    <property type="entry name" value="Peptidase_A2_cat"/>
</dbReference>
<comment type="caution">
    <text evidence="5">The sequence shown here is derived from an EMBL/GenBank/DDBJ whole genome shotgun (WGS) entry which is preliminary data.</text>
</comment>
<dbReference type="PANTHER" id="PTHR24198:SF194">
    <property type="entry name" value="INVERSIN-A"/>
    <property type="match status" value="1"/>
</dbReference>
<dbReference type="SUPFAM" id="SSF48403">
    <property type="entry name" value="Ankyrin repeat"/>
    <property type="match status" value="3"/>
</dbReference>
<dbReference type="Pfam" id="PF13606">
    <property type="entry name" value="Ank_3"/>
    <property type="match status" value="1"/>
</dbReference>
<dbReference type="SMART" id="SM00248">
    <property type="entry name" value="ANK"/>
    <property type="match status" value="9"/>
</dbReference>
<keyword evidence="6" id="KW-1185">Reference proteome</keyword>
<dbReference type="Gene3D" id="1.25.40.20">
    <property type="entry name" value="Ankyrin repeat-containing domain"/>
    <property type="match status" value="3"/>
</dbReference>
<feature type="repeat" description="ANK" evidence="3">
    <location>
        <begin position="485"/>
        <end position="507"/>
    </location>
</feature>
<evidence type="ECO:0000256" key="1">
    <source>
        <dbReference type="ARBA" id="ARBA00022737"/>
    </source>
</evidence>
<evidence type="ECO:0000256" key="2">
    <source>
        <dbReference type="ARBA" id="ARBA00023043"/>
    </source>
</evidence>
<dbReference type="Proteomes" id="UP000698800">
    <property type="component" value="Unassembled WGS sequence"/>
</dbReference>
<name>A0A9P8HXS7_9PEZI</name>
<evidence type="ECO:0000313" key="5">
    <source>
        <dbReference type="EMBL" id="KAH0537440.1"/>
    </source>
</evidence>
<accession>A0A9P8HXS7</accession>
<evidence type="ECO:0000313" key="6">
    <source>
        <dbReference type="Proteomes" id="UP000698800"/>
    </source>
</evidence>
<dbReference type="Pfam" id="PF12796">
    <property type="entry name" value="Ank_2"/>
    <property type="match status" value="2"/>
</dbReference>
<dbReference type="PANTHER" id="PTHR24198">
    <property type="entry name" value="ANKYRIN REPEAT AND PROTEIN KINASE DOMAIN-CONTAINING PROTEIN"/>
    <property type="match status" value="1"/>
</dbReference>
<sequence length="760" mass="85365">MDKSHAPNFTCLHLSVTNLIWYIDDTFDLSGTPLWVQSLWAEIRSLRLLAEGAVRQGVDFNCLNKSVDVDSALQLLSVTDSAVRGLERDLRKLQGDLLRPAKIPAVDEEICGRYHSLLRSSRLQLAGAIDQLQNENVRCVMSSLQDPAVLGHVGHAFLHHNNTKLCGVEYGSSPPKDRLPVLPTPHPGRGKWMATTLGLSAGQGYQAQCSASCNYCRLRNTGRTRIIVLHANLLKRAIELTILLRGFKPKAQPRVYPIISESSDLVRYANLGDFHALKNLIITKQATGFEATEDNWTLLHNAAFQGHWEIIDFLLALGVDKDVTEIKLRKPSHFAKFRALRKGATEQEKYISRRLDDQDFRFDFELSPIHSAVLREYDAFDLEKPSLNTLIDFGKELSKVSCKEDWTSWRLDYRDRSPLFQEMISYFETAVDGGETGEDAFYRMLDQPDALQRWTPLQWAAFVDRKNEFITLMKHGADPFKITPSGRNLLHQAAESGTTDVIEYLLSERYHEAGLDINLHDIWGETPLYIAVAKTPALVSLLLQCGAAPDEVQGEGFVPLHYVGEPNRLKTVEILLSHIDCPINARNKAGRTPIMQMLDSIPCVELLLDNGADISIYDDNDRSIMHHACIEDRPEIIVMLLNKSPETAQKLAMHCDMEGDTPLFISLRYNRVQCSIALLAKAPVSMVADKNGWSLLHHAAKMGHEQVWELARSVPNASIFARTNSGETVYEIAREWGHLDGLIGEDLKCAISPDGESFQQ</sequence>
<feature type="repeat" description="ANK" evidence="3">
    <location>
        <begin position="294"/>
        <end position="326"/>
    </location>
</feature>
<dbReference type="PROSITE" id="PS50175">
    <property type="entry name" value="ASP_PROT_RETROV"/>
    <property type="match status" value="1"/>
</dbReference>
<reference evidence="5" key="1">
    <citation type="submission" date="2021-03" db="EMBL/GenBank/DDBJ databases">
        <title>Comparative genomics and phylogenomic investigation of the class Geoglossomycetes provide insights into ecological specialization and systematics.</title>
        <authorList>
            <person name="Melie T."/>
            <person name="Pirro S."/>
            <person name="Miller A.N."/>
            <person name="Quandt A."/>
        </authorList>
    </citation>
    <scope>NUCLEOTIDE SEQUENCE</scope>
    <source>
        <strain evidence="5">GBOQ0MN5Z8</strain>
    </source>
</reference>
<dbReference type="OrthoDB" id="341259at2759"/>
<keyword evidence="1" id="KW-0677">Repeat</keyword>
<dbReference type="PROSITE" id="PS50297">
    <property type="entry name" value="ANK_REP_REGION"/>
    <property type="match status" value="2"/>
</dbReference>
<gene>
    <name evidence="5" type="ORF">FGG08_005748</name>
</gene>
<feature type="domain" description="Peptidase A2" evidence="4">
    <location>
        <begin position="604"/>
        <end position="621"/>
    </location>
</feature>
<dbReference type="GO" id="GO:0004190">
    <property type="term" value="F:aspartic-type endopeptidase activity"/>
    <property type="evidence" value="ECO:0007669"/>
    <property type="project" value="InterPro"/>
</dbReference>
<dbReference type="PROSITE" id="PS50088">
    <property type="entry name" value="ANK_REPEAT"/>
    <property type="match status" value="2"/>
</dbReference>
<dbReference type="AlphaFoldDB" id="A0A9P8HXS7"/>
<evidence type="ECO:0000259" key="4">
    <source>
        <dbReference type="PROSITE" id="PS50175"/>
    </source>
</evidence>
<proteinExistence type="predicted"/>
<dbReference type="InterPro" id="IPR036770">
    <property type="entry name" value="Ankyrin_rpt-contain_sf"/>
</dbReference>
<protein>
    <recommendedName>
        <fullName evidence="4">Peptidase A2 domain-containing protein</fullName>
    </recommendedName>
</protein>
<keyword evidence="2 3" id="KW-0040">ANK repeat</keyword>
<dbReference type="EMBL" id="JAGHQL010000145">
    <property type="protein sequence ID" value="KAH0537440.1"/>
    <property type="molecule type" value="Genomic_DNA"/>
</dbReference>
<dbReference type="InterPro" id="IPR002110">
    <property type="entry name" value="Ankyrin_rpt"/>
</dbReference>
<evidence type="ECO:0000256" key="3">
    <source>
        <dbReference type="PROSITE-ProRule" id="PRU00023"/>
    </source>
</evidence>
<dbReference type="GO" id="GO:0006508">
    <property type="term" value="P:proteolysis"/>
    <property type="evidence" value="ECO:0007669"/>
    <property type="project" value="InterPro"/>
</dbReference>
<organism evidence="5 6">
    <name type="scientific">Glutinoglossum americanum</name>
    <dbReference type="NCBI Taxonomy" id="1670608"/>
    <lineage>
        <taxon>Eukaryota</taxon>
        <taxon>Fungi</taxon>
        <taxon>Dikarya</taxon>
        <taxon>Ascomycota</taxon>
        <taxon>Pezizomycotina</taxon>
        <taxon>Geoglossomycetes</taxon>
        <taxon>Geoglossales</taxon>
        <taxon>Geoglossaceae</taxon>
        <taxon>Glutinoglossum</taxon>
    </lineage>
</organism>